<dbReference type="OrthoDB" id="9861906at2"/>
<reference evidence="3 4" key="1">
    <citation type="submission" date="2017-08" db="EMBL/GenBank/DDBJ databases">
        <title>Reclassification of Bisgaard taxon 37 and 44.</title>
        <authorList>
            <person name="Christensen H."/>
        </authorList>
    </citation>
    <scope>NUCLEOTIDE SEQUENCE [LARGE SCALE GENOMIC DNA]</scope>
    <source>
        <strain evidence="3 4">B96_4</strain>
    </source>
</reference>
<name>A0A3A1Y0K2_9GAMM</name>
<dbReference type="EMBL" id="NRJH01000054">
    <property type="protein sequence ID" value="RIY31773.1"/>
    <property type="molecule type" value="Genomic_DNA"/>
</dbReference>
<evidence type="ECO:0000256" key="2">
    <source>
        <dbReference type="SAM" id="Phobius"/>
    </source>
</evidence>
<accession>A0A3A1Y0K2</accession>
<dbReference type="AlphaFoldDB" id="A0A3A1Y0K2"/>
<keyword evidence="4" id="KW-1185">Reference proteome</keyword>
<organism evidence="3 4">
    <name type="scientific">Psittacicella melopsittaci</name>
    <dbReference type="NCBI Taxonomy" id="2028576"/>
    <lineage>
        <taxon>Bacteria</taxon>
        <taxon>Pseudomonadati</taxon>
        <taxon>Pseudomonadota</taxon>
        <taxon>Gammaproteobacteria</taxon>
        <taxon>Pasteurellales</taxon>
        <taxon>Psittacicellaceae</taxon>
        <taxon>Psittacicella</taxon>
    </lineage>
</organism>
<feature type="region of interest" description="Disordered" evidence="1">
    <location>
        <begin position="397"/>
        <end position="419"/>
    </location>
</feature>
<feature type="transmembrane region" description="Helical" evidence="2">
    <location>
        <begin position="62"/>
        <end position="95"/>
    </location>
</feature>
<proteinExistence type="predicted"/>
<protein>
    <recommendedName>
        <fullName evidence="5">Transmembrane protein</fullName>
    </recommendedName>
</protein>
<evidence type="ECO:0000313" key="4">
    <source>
        <dbReference type="Proteomes" id="UP000266258"/>
    </source>
</evidence>
<evidence type="ECO:0008006" key="5">
    <source>
        <dbReference type="Google" id="ProtNLM"/>
    </source>
</evidence>
<evidence type="ECO:0000313" key="3">
    <source>
        <dbReference type="EMBL" id="RIY31773.1"/>
    </source>
</evidence>
<evidence type="ECO:0000256" key="1">
    <source>
        <dbReference type="SAM" id="MobiDB-lite"/>
    </source>
</evidence>
<feature type="transmembrane region" description="Helical" evidence="2">
    <location>
        <begin position="20"/>
        <end position="42"/>
    </location>
</feature>
<feature type="transmembrane region" description="Helical" evidence="2">
    <location>
        <begin position="181"/>
        <end position="205"/>
    </location>
</feature>
<comment type="caution">
    <text evidence="3">The sequence shown here is derived from an EMBL/GenBank/DDBJ whole genome shotgun (WGS) entry which is preliminary data.</text>
</comment>
<feature type="transmembrane region" description="Helical" evidence="2">
    <location>
        <begin position="226"/>
        <end position="254"/>
    </location>
</feature>
<sequence>MKYNPLTIAHKFITKNFPLLFAVSFFLGIFYYFVDLILDYFIPVHLSLTGMNNFLALYFNNLAYLNIGLVFGFFLKLIIASLFTALIFTVLVRFLNIDLKQILVKYRQSPEQLQNTANYKSKFTPRLVLNFIYNLGKLSFAKTYLRVLSGLLVFALASFALSLPLIGIVKAVYASSIASVIFALIAIIILILNAGIYVPWLGISVTSKSAKVRDLFILSSSIFSQFFFVVLIFLVNYFVISVVLEFAFIAIRSIAEFIRLGLAGDFLVYALVVLKYVYLVVFSIALYFVYISFKDKSEVENLVSEGIYIQDFNIAKTTTARYTKRITNTLNYQTNNDSKVNYGAVSKSKAEPEKKSEDVDLAHLSSEKKKSKSGFFANLFKRKAKVSQSTFEHVDNAQVQFDSDKITPDNNPFDLENKK</sequence>
<keyword evidence="2" id="KW-0472">Membrane</keyword>
<feature type="transmembrane region" description="Helical" evidence="2">
    <location>
        <begin position="266"/>
        <end position="290"/>
    </location>
</feature>
<gene>
    <name evidence="3" type="ORF">CJP74_06265</name>
</gene>
<dbReference type="Proteomes" id="UP000266258">
    <property type="component" value="Unassembled WGS sequence"/>
</dbReference>
<keyword evidence="2" id="KW-1133">Transmembrane helix</keyword>
<keyword evidence="2" id="KW-0812">Transmembrane</keyword>
<feature type="transmembrane region" description="Helical" evidence="2">
    <location>
        <begin position="147"/>
        <end position="169"/>
    </location>
</feature>
<dbReference type="RefSeq" id="WP_119497419.1">
    <property type="nucleotide sequence ID" value="NZ_NRJH01000054.1"/>
</dbReference>